<evidence type="ECO:0000259" key="16">
    <source>
        <dbReference type="SMART" id="SM00729"/>
    </source>
</evidence>
<evidence type="ECO:0000256" key="5">
    <source>
        <dbReference type="ARBA" id="ARBA00022555"/>
    </source>
</evidence>
<keyword evidence="6 17" id="KW-0808">Transferase</keyword>
<evidence type="ECO:0000256" key="1">
    <source>
        <dbReference type="ARBA" id="ARBA00001966"/>
    </source>
</evidence>
<dbReference type="Pfam" id="PF00583">
    <property type="entry name" value="Acetyltransf_1"/>
    <property type="match status" value="1"/>
</dbReference>
<evidence type="ECO:0000256" key="8">
    <source>
        <dbReference type="ARBA" id="ARBA00022694"/>
    </source>
</evidence>
<dbReference type="EC" id="2.3.1.311" evidence="14"/>
<dbReference type="SFLD" id="SFLDG01086">
    <property type="entry name" value="elongater_protein-like"/>
    <property type="match status" value="1"/>
</dbReference>
<dbReference type="InterPro" id="IPR034687">
    <property type="entry name" value="ELP3-like"/>
</dbReference>
<organism evidence="17 18">
    <name type="scientific">Berryella intestinalis</name>
    <dbReference type="NCBI Taxonomy" id="1531429"/>
    <lineage>
        <taxon>Bacteria</taxon>
        <taxon>Bacillati</taxon>
        <taxon>Actinomycetota</taxon>
        <taxon>Coriobacteriia</taxon>
        <taxon>Eggerthellales</taxon>
        <taxon>Eggerthellaceae</taxon>
        <taxon>Berryella</taxon>
    </lineage>
</organism>
<dbReference type="InterPro" id="IPR016181">
    <property type="entry name" value="Acyl_CoA_acyltransferase"/>
</dbReference>
<evidence type="ECO:0000256" key="12">
    <source>
        <dbReference type="ARBA" id="ARBA00023014"/>
    </source>
</evidence>
<dbReference type="SUPFAM" id="SSF102114">
    <property type="entry name" value="Radical SAM enzymes"/>
    <property type="match status" value="1"/>
</dbReference>
<dbReference type="STRING" id="1531429.JI75_05240"/>
<evidence type="ECO:0000256" key="4">
    <source>
        <dbReference type="ARBA" id="ARBA00022485"/>
    </source>
</evidence>
<sequence>MEALLLDILALLKQGEAIDAAKLAALVRTRNENVADVSKHLAKKRLFPFYLRVKTEDPARWLGWGIDPDLEKRLLAVIQMKPRRTASGVATITVITKPWPCGSDCLYCPNDVRMPKSYLSDEPACQRAERNFFDPYLQVSSRLRALREMGHPTDKIELIVLGGTWCDYPEGYRIWFVRELFRALNDPLERAAGEAERIRERYRGWEIPSDAEALARNAEAEQDRVTSRETTYNQAVSRLYGEHAGWRRAALEQTATFAELEAQHELNERADRRVVGLVIETRPESITADRLAHIRRLGCTKVQIGVQSLDEAILRENNRAGDATAVARSFALARAFGFKIHAHMMANLCGATPESDLADYRRLVGDPAFRPDEVKLYPCALVDGTALVERFAEGTWSPYGEDELIELLARCVLATPPYTRISRMIRDISARDIMAGNKKTNLRQLVEAAVARSDKPVDEIRYRELSTADAAPETLELSVFPYETAHADERFLQWTMRSDGAEKIAGFLRLSLPHADFVREHASELPVSVGDAMIREVHVYGKAAQLHDTSTGAQHLGLGRRLVEEACAIARSAGYRRMNVISAVGTRGYYRNLGFSDCGLYQRRNL</sequence>
<evidence type="ECO:0000256" key="9">
    <source>
        <dbReference type="ARBA" id="ARBA00022723"/>
    </source>
</evidence>
<dbReference type="Gene3D" id="3.40.630.30">
    <property type="match status" value="1"/>
</dbReference>
<dbReference type="SUPFAM" id="SSF55729">
    <property type="entry name" value="Acyl-CoA N-acyltransferases (Nat)"/>
    <property type="match status" value="1"/>
</dbReference>
<dbReference type="NCBIfam" id="TIGR01211">
    <property type="entry name" value="ELP3"/>
    <property type="match status" value="1"/>
</dbReference>
<keyword evidence="7" id="KW-0949">S-adenosyl-L-methionine</keyword>
<dbReference type="GO" id="GO:0046872">
    <property type="term" value="F:metal ion binding"/>
    <property type="evidence" value="ECO:0007669"/>
    <property type="project" value="UniProtKB-KW"/>
</dbReference>
<evidence type="ECO:0000256" key="3">
    <source>
        <dbReference type="ARBA" id="ARBA00005494"/>
    </source>
</evidence>
<evidence type="ECO:0000313" key="18">
    <source>
        <dbReference type="Proteomes" id="UP000031121"/>
    </source>
</evidence>
<evidence type="ECO:0000313" key="17">
    <source>
        <dbReference type="EMBL" id="AJC12158.1"/>
    </source>
</evidence>
<dbReference type="Pfam" id="PF04055">
    <property type="entry name" value="Radical_SAM"/>
    <property type="match status" value="1"/>
</dbReference>
<dbReference type="HOGENOM" id="CLU_025983_2_0_11"/>
<dbReference type="SFLD" id="SFLDS00029">
    <property type="entry name" value="Radical_SAM"/>
    <property type="match status" value="1"/>
</dbReference>
<dbReference type="Proteomes" id="UP000031121">
    <property type="component" value="Chromosome"/>
</dbReference>
<dbReference type="SMART" id="SM00729">
    <property type="entry name" value="Elp3"/>
    <property type="match status" value="1"/>
</dbReference>
<dbReference type="CDD" id="cd01335">
    <property type="entry name" value="Radical_SAM"/>
    <property type="match status" value="1"/>
</dbReference>
<keyword evidence="11" id="KW-0408">Iron</keyword>
<dbReference type="InterPro" id="IPR032432">
    <property type="entry name" value="Radical_SAM_C"/>
</dbReference>
<keyword evidence="8" id="KW-0819">tRNA processing</keyword>
<dbReference type="SFLD" id="SFLDF00344">
    <property type="entry name" value="ELP3-like"/>
    <property type="match status" value="1"/>
</dbReference>
<evidence type="ECO:0000256" key="11">
    <source>
        <dbReference type="ARBA" id="ARBA00023004"/>
    </source>
</evidence>
<proteinExistence type="inferred from homology"/>
<dbReference type="Pfam" id="PF16199">
    <property type="entry name" value="Radical_SAM_C"/>
    <property type="match status" value="1"/>
</dbReference>
<evidence type="ECO:0000256" key="6">
    <source>
        <dbReference type="ARBA" id="ARBA00022679"/>
    </source>
</evidence>
<comment type="pathway">
    <text evidence="2">tRNA modification.</text>
</comment>
<evidence type="ECO:0000256" key="13">
    <source>
        <dbReference type="ARBA" id="ARBA00023315"/>
    </source>
</evidence>
<evidence type="ECO:0000256" key="14">
    <source>
        <dbReference type="ARBA" id="ARBA00044771"/>
    </source>
</evidence>
<dbReference type="GO" id="GO:0106261">
    <property type="term" value="F:tRNA uridine(34) acetyltransferase activity"/>
    <property type="evidence" value="ECO:0007669"/>
    <property type="project" value="UniProtKB-EC"/>
</dbReference>
<dbReference type="InterPro" id="IPR006638">
    <property type="entry name" value="Elp3/MiaA/NifB-like_rSAM"/>
</dbReference>
<dbReference type="OrthoDB" id="9815044at2"/>
<keyword evidence="9" id="KW-0479">Metal-binding</keyword>
<dbReference type="PANTHER" id="PTHR11135">
    <property type="entry name" value="HISTONE ACETYLTRANSFERASE-RELATED"/>
    <property type="match status" value="1"/>
</dbReference>
<dbReference type="GO" id="GO:0002926">
    <property type="term" value="P:tRNA wobble base 5-methoxycarbonylmethyl-2-thiouridinylation"/>
    <property type="evidence" value="ECO:0007669"/>
    <property type="project" value="TreeGrafter"/>
</dbReference>
<keyword evidence="10" id="KW-0694">RNA-binding</keyword>
<dbReference type="InterPro" id="IPR058240">
    <property type="entry name" value="rSAM_sf"/>
</dbReference>
<dbReference type="InterPro" id="IPR000182">
    <property type="entry name" value="GNAT_dom"/>
</dbReference>
<dbReference type="GO" id="GO:0033588">
    <property type="term" value="C:elongator holoenzyme complex"/>
    <property type="evidence" value="ECO:0007669"/>
    <property type="project" value="TreeGrafter"/>
</dbReference>
<keyword evidence="5" id="KW-0820">tRNA-binding</keyword>
<name>A0A0A8B5T6_9ACTN</name>
<keyword evidence="18" id="KW-1185">Reference proteome</keyword>
<comment type="cofactor">
    <cofactor evidence="1">
        <name>[4Fe-4S] cluster</name>
        <dbReference type="ChEBI" id="CHEBI:49883"/>
    </cofactor>
</comment>
<dbReference type="PANTHER" id="PTHR11135:SF2">
    <property type="entry name" value="ELONGATOR COMPLEX PROTEIN 3"/>
    <property type="match status" value="1"/>
</dbReference>
<dbReference type="InterPro" id="IPR039661">
    <property type="entry name" value="ELP3"/>
</dbReference>
<dbReference type="GO" id="GO:0005737">
    <property type="term" value="C:cytoplasm"/>
    <property type="evidence" value="ECO:0007669"/>
    <property type="project" value="TreeGrafter"/>
</dbReference>
<reference evidence="18" key="1">
    <citation type="submission" date="2014-08" db="EMBL/GenBank/DDBJ databases">
        <title>Coriobacteriaceae sp. complete genome.</title>
        <authorList>
            <person name="Looft T."/>
            <person name="Bayles D.O."/>
            <person name="Stanton T.B."/>
        </authorList>
    </citation>
    <scope>NUCLEOTIDE SEQUENCE [LARGE SCALE GENOMIC DNA]</scope>
    <source>
        <strain evidence="18">68-1-3</strain>
    </source>
</reference>
<keyword evidence="13" id="KW-0012">Acyltransferase</keyword>
<keyword evidence="12" id="KW-0411">Iron-sulfur</keyword>
<evidence type="ECO:0000256" key="2">
    <source>
        <dbReference type="ARBA" id="ARBA00005217"/>
    </source>
</evidence>
<evidence type="ECO:0000256" key="7">
    <source>
        <dbReference type="ARBA" id="ARBA00022691"/>
    </source>
</evidence>
<dbReference type="EMBL" id="CP009302">
    <property type="protein sequence ID" value="AJC12158.1"/>
    <property type="molecule type" value="Genomic_DNA"/>
</dbReference>
<dbReference type="KEGG" id="cbac:JI75_05240"/>
<dbReference type="AlphaFoldDB" id="A0A0A8B5T6"/>
<dbReference type="GO" id="GO:0051539">
    <property type="term" value="F:4 iron, 4 sulfur cluster binding"/>
    <property type="evidence" value="ECO:0007669"/>
    <property type="project" value="UniProtKB-KW"/>
</dbReference>
<evidence type="ECO:0000256" key="10">
    <source>
        <dbReference type="ARBA" id="ARBA00022884"/>
    </source>
</evidence>
<comment type="similarity">
    <text evidence="3">Belongs to the ELP3 family.</text>
</comment>
<dbReference type="GO" id="GO:0000049">
    <property type="term" value="F:tRNA binding"/>
    <property type="evidence" value="ECO:0007669"/>
    <property type="project" value="UniProtKB-KW"/>
</dbReference>
<dbReference type="CDD" id="cd04301">
    <property type="entry name" value="NAT_SF"/>
    <property type="match status" value="1"/>
</dbReference>
<gene>
    <name evidence="17" type="ORF">JI75_05240</name>
</gene>
<feature type="domain" description="Elp3/MiaA/NifB-like radical SAM core" evidence="16">
    <location>
        <begin position="91"/>
        <end position="410"/>
    </location>
</feature>
<comment type="catalytic activity">
    <reaction evidence="15">
        <text>uridine(34) in tRNA + acetyl-CoA + S-adenosyl-L-methionine + H2O = 5-(carboxymethyl)uridine(34) in tRNA + 5'-deoxyadenosine + L-methionine + CoA + 2 H(+)</text>
        <dbReference type="Rhea" id="RHEA:61020"/>
        <dbReference type="Rhea" id="RHEA-COMP:10407"/>
        <dbReference type="Rhea" id="RHEA-COMP:11727"/>
        <dbReference type="ChEBI" id="CHEBI:15377"/>
        <dbReference type="ChEBI" id="CHEBI:15378"/>
        <dbReference type="ChEBI" id="CHEBI:17319"/>
        <dbReference type="ChEBI" id="CHEBI:57287"/>
        <dbReference type="ChEBI" id="CHEBI:57288"/>
        <dbReference type="ChEBI" id="CHEBI:57844"/>
        <dbReference type="ChEBI" id="CHEBI:59789"/>
        <dbReference type="ChEBI" id="CHEBI:65315"/>
        <dbReference type="ChEBI" id="CHEBI:74882"/>
        <dbReference type="EC" id="2.3.1.311"/>
    </reaction>
    <physiologicalReaction direction="left-to-right" evidence="15">
        <dbReference type="Rhea" id="RHEA:61021"/>
    </physiologicalReaction>
</comment>
<dbReference type="RefSeq" id="WP_039689277.1">
    <property type="nucleotide sequence ID" value="NZ_CP009302.1"/>
</dbReference>
<dbReference type="InterPro" id="IPR007197">
    <property type="entry name" value="rSAM"/>
</dbReference>
<accession>A0A0A8B5T6</accession>
<keyword evidence="4" id="KW-0004">4Fe-4S</keyword>
<reference evidence="17 18" key="2">
    <citation type="journal article" date="2015" name="Genome Announc.">
        <title>Complete Genome Sequence of Coriobacteriaceae Strain 68-1-3, a Novel Mucus-Degrading Isolate from the Swine Intestinal Tract.</title>
        <authorList>
            <person name="Looft T."/>
            <person name="Bayles D.O."/>
            <person name="Alt D.P."/>
            <person name="Stanton T.B."/>
        </authorList>
    </citation>
    <scope>NUCLEOTIDE SEQUENCE [LARGE SCALE GENOMIC DNA]</scope>
    <source>
        <strain evidence="17 18">68-1-3</strain>
    </source>
</reference>
<evidence type="ECO:0000256" key="15">
    <source>
        <dbReference type="ARBA" id="ARBA00047372"/>
    </source>
</evidence>
<protein>
    <recommendedName>
        <fullName evidence="14">tRNA carboxymethyluridine synthase</fullName>
        <ecNumber evidence="14">2.3.1.311</ecNumber>
    </recommendedName>
</protein>